<dbReference type="Gene3D" id="3.10.450.50">
    <property type="match status" value="1"/>
</dbReference>
<reference evidence="2 3" key="1">
    <citation type="submission" date="2018-06" db="EMBL/GenBank/DDBJ databases">
        <authorList>
            <consortium name="Pathogen Informatics"/>
            <person name="Doyle S."/>
        </authorList>
    </citation>
    <scope>NUCLEOTIDE SEQUENCE [LARGE SCALE GENOMIC DNA]</scope>
    <source>
        <strain evidence="2 3">NCTC10821</strain>
    </source>
</reference>
<feature type="domain" description="SnoaL-like" evidence="1">
    <location>
        <begin position="6"/>
        <end position="112"/>
    </location>
</feature>
<protein>
    <submittedName>
        <fullName evidence="2">Ketosteroid isomerase-related protein</fullName>
    </submittedName>
</protein>
<keyword evidence="3" id="KW-1185">Reference proteome</keyword>
<dbReference type="GO" id="GO:0016853">
    <property type="term" value="F:isomerase activity"/>
    <property type="evidence" value="ECO:0007669"/>
    <property type="project" value="UniProtKB-KW"/>
</dbReference>
<dbReference type="SUPFAM" id="SSF54427">
    <property type="entry name" value="NTF2-like"/>
    <property type="match status" value="1"/>
</dbReference>
<evidence type="ECO:0000259" key="1">
    <source>
        <dbReference type="Pfam" id="PF12680"/>
    </source>
</evidence>
<evidence type="ECO:0000313" key="3">
    <source>
        <dbReference type="Proteomes" id="UP000254978"/>
    </source>
</evidence>
<dbReference type="OrthoDB" id="6657864at2"/>
<dbReference type="PANTHER" id="PTHR41252">
    <property type="entry name" value="BLR2505 PROTEIN"/>
    <property type="match status" value="1"/>
</dbReference>
<proteinExistence type="predicted"/>
<organism evidence="2 3">
    <name type="scientific">Mycolicibacterium tokaiense</name>
    <dbReference type="NCBI Taxonomy" id="39695"/>
    <lineage>
        <taxon>Bacteria</taxon>
        <taxon>Bacillati</taxon>
        <taxon>Actinomycetota</taxon>
        <taxon>Actinomycetes</taxon>
        <taxon>Mycobacteriales</taxon>
        <taxon>Mycobacteriaceae</taxon>
        <taxon>Mycolicibacterium</taxon>
    </lineage>
</organism>
<gene>
    <name evidence="2" type="ORF">NCTC10821_03195</name>
</gene>
<name>A0A378THM0_9MYCO</name>
<dbReference type="Pfam" id="PF12680">
    <property type="entry name" value="SnoaL_2"/>
    <property type="match status" value="1"/>
</dbReference>
<dbReference type="AlphaFoldDB" id="A0A378THM0"/>
<sequence length="128" mass="13707">MDTASGFFADLGAGDIEAALARTTPDFTWTVPGRPGGRFALAGTYDREQFPAMLGRVATALPDGPRVDVTSVTATEERIVVETHTTGRSATGVDYDNRIVCVFDLRDGLIAAVREYLDTIHAADVFTP</sequence>
<keyword evidence="2" id="KW-0413">Isomerase</keyword>
<dbReference type="InterPro" id="IPR037401">
    <property type="entry name" value="SnoaL-like"/>
</dbReference>
<dbReference type="InterPro" id="IPR032710">
    <property type="entry name" value="NTF2-like_dom_sf"/>
</dbReference>
<evidence type="ECO:0000313" key="2">
    <source>
        <dbReference type="EMBL" id="STZ59657.1"/>
    </source>
</evidence>
<dbReference type="RefSeq" id="WP_078020244.1">
    <property type="nucleotide sequence ID" value="NZ_AP022600.1"/>
</dbReference>
<accession>A0A378THM0</accession>
<dbReference type="PANTHER" id="PTHR41252:SF1">
    <property type="entry name" value="BLR2505 PROTEIN"/>
    <property type="match status" value="1"/>
</dbReference>
<dbReference type="Proteomes" id="UP000254978">
    <property type="component" value="Unassembled WGS sequence"/>
</dbReference>
<dbReference type="EMBL" id="UGQT01000001">
    <property type="protein sequence ID" value="STZ59657.1"/>
    <property type="molecule type" value="Genomic_DNA"/>
</dbReference>